<name>A0ABM8E7G7_9HYPH</name>
<dbReference type="InterPro" id="IPR021251">
    <property type="entry name" value="DUF2793"/>
</dbReference>
<reference evidence="1 2" key="1">
    <citation type="journal article" date="2023" name="Int. J. Syst. Evol. Microbiol.">
        <title>Methylocystis iwaonis sp. nov., a type II methane-oxidizing bacterium from surface soil of a rice paddy field in Japan, and emended description of the genus Methylocystis (ex Whittenbury et al. 1970) Bowman et al. 1993.</title>
        <authorList>
            <person name="Kaise H."/>
            <person name="Sawadogo J.B."/>
            <person name="Alam M.S."/>
            <person name="Ueno C."/>
            <person name="Dianou D."/>
            <person name="Shinjo R."/>
            <person name="Asakawa S."/>
        </authorList>
    </citation>
    <scope>NUCLEOTIDE SEQUENCE [LARGE SCALE GENOMIC DNA]</scope>
    <source>
        <strain evidence="1 2">SS37A-Re</strain>
    </source>
</reference>
<evidence type="ECO:0000313" key="2">
    <source>
        <dbReference type="Proteomes" id="UP001317629"/>
    </source>
</evidence>
<dbReference type="RefSeq" id="WP_281931462.1">
    <property type="nucleotide sequence ID" value="NZ_AP027142.1"/>
</dbReference>
<accession>A0ABM8E7G7</accession>
<organism evidence="1 2">
    <name type="scientific">Methylocystis iwaonis</name>
    <dbReference type="NCBI Taxonomy" id="2885079"/>
    <lineage>
        <taxon>Bacteria</taxon>
        <taxon>Pseudomonadati</taxon>
        <taxon>Pseudomonadota</taxon>
        <taxon>Alphaproteobacteria</taxon>
        <taxon>Hyphomicrobiales</taxon>
        <taxon>Methylocystaceae</taxon>
        <taxon>Methylocystis</taxon>
    </lineage>
</organism>
<keyword evidence="2" id="KW-1185">Reference proteome</keyword>
<dbReference type="Pfam" id="PF10983">
    <property type="entry name" value="DUF2793"/>
    <property type="match status" value="1"/>
</dbReference>
<dbReference type="Proteomes" id="UP001317629">
    <property type="component" value="Chromosome"/>
</dbReference>
<proteinExistence type="predicted"/>
<gene>
    <name evidence="1" type="ORF">SS37A_14390</name>
</gene>
<dbReference type="EMBL" id="AP027142">
    <property type="protein sequence ID" value="BDV33910.1"/>
    <property type="molecule type" value="Genomic_DNA"/>
</dbReference>
<sequence length="240" mass="24704">MATTPNLILPFIDQNQSQKHVTHNEALTALDAVVQLSVIDNALAAPPPSPADGDRYIVAAAPSGAWSGKAGYIAAWQSGAWMFYAPKPGWLAWVASISAVFVWKGAAWAPLVDIGSPMLLAKAAHGGKIDAYCAEELITLAGATTNSSVLIPNGALLFAVSNRVVTPIAGAASYSCGVAGNASWFGSSLGVGAGATNRGLIGPNPFYSDTPVLYTAAGGNFTGGQVRMTIHYLMPTWADA</sequence>
<protein>
    <submittedName>
        <fullName evidence="1">Ribonuclease III</fullName>
    </submittedName>
</protein>
<evidence type="ECO:0000313" key="1">
    <source>
        <dbReference type="EMBL" id="BDV33910.1"/>
    </source>
</evidence>